<dbReference type="HOGENOM" id="CLU_2661204_0_0_1"/>
<name>A0A0D0AQV4_9AGAR</name>
<evidence type="ECO:0000313" key="2">
    <source>
        <dbReference type="EMBL" id="KIK52720.1"/>
    </source>
</evidence>
<evidence type="ECO:0000256" key="1">
    <source>
        <dbReference type="SAM" id="Coils"/>
    </source>
</evidence>
<dbReference type="EMBL" id="KN834838">
    <property type="protein sequence ID" value="KIK52720.1"/>
    <property type="molecule type" value="Genomic_DNA"/>
</dbReference>
<sequence length="76" mass="8858">SPRDEVEEMILSLNRDMADYESEIAHLQSQILFVEAQKKRLLDYKRSLQFLLSPIRRLPNETLGGVFTFACDMNLL</sequence>
<accession>A0A0D0AQV4</accession>
<dbReference type="Proteomes" id="UP000053593">
    <property type="component" value="Unassembled WGS sequence"/>
</dbReference>
<protein>
    <submittedName>
        <fullName evidence="2">Uncharacterized protein</fullName>
    </submittedName>
</protein>
<feature type="non-terminal residue" evidence="2">
    <location>
        <position position="76"/>
    </location>
</feature>
<feature type="non-terminal residue" evidence="2">
    <location>
        <position position="1"/>
    </location>
</feature>
<gene>
    <name evidence="2" type="ORF">GYMLUDRAFT_105328</name>
</gene>
<evidence type="ECO:0000313" key="3">
    <source>
        <dbReference type="Proteomes" id="UP000053593"/>
    </source>
</evidence>
<feature type="coiled-coil region" evidence="1">
    <location>
        <begin position="3"/>
        <end position="37"/>
    </location>
</feature>
<proteinExistence type="predicted"/>
<reference evidence="2 3" key="1">
    <citation type="submission" date="2014-04" db="EMBL/GenBank/DDBJ databases">
        <title>Evolutionary Origins and Diversification of the Mycorrhizal Mutualists.</title>
        <authorList>
            <consortium name="DOE Joint Genome Institute"/>
            <consortium name="Mycorrhizal Genomics Consortium"/>
            <person name="Kohler A."/>
            <person name="Kuo A."/>
            <person name="Nagy L.G."/>
            <person name="Floudas D."/>
            <person name="Copeland A."/>
            <person name="Barry K.W."/>
            <person name="Cichocki N."/>
            <person name="Veneault-Fourrey C."/>
            <person name="LaButti K."/>
            <person name="Lindquist E.A."/>
            <person name="Lipzen A."/>
            <person name="Lundell T."/>
            <person name="Morin E."/>
            <person name="Murat C."/>
            <person name="Riley R."/>
            <person name="Ohm R."/>
            <person name="Sun H."/>
            <person name="Tunlid A."/>
            <person name="Henrissat B."/>
            <person name="Grigoriev I.V."/>
            <person name="Hibbett D.S."/>
            <person name="Martin F."/>
        </authorList>
    </citation>
    <scope>NUCLEOTIDE SEQUENCE [LARGE SCALE GENOMIC DNA]</scope>
    <source>
        <strain evidence="2 3">FD-317 M1</strain>
    </source>
</reference>
<dbReference type="AlphaFoldDB" id="A0A0D0AQV4"/>
<dbReference type="OrthoDB" id="3365698at2759"/>
<keyword evidence="1" id="KW-0175">Coiled coil</keyword>
<organism evidence="2 3">
    <name type="scientific">Collybiopsis luxurians FD-317 M1</name>
    <dbReference type="NCBI Taxonomy" id="944289"/>
    <lineage>
        <taxon>Eukaryota</taxon>
        <taxon>Fungi</taxon>
        <taxon>Dikarya</taxon>
        <taxon>Basidiomycota</taxon>
        <taxon>Agaricomycotina</taxon>
        <taxon>Agaricomycetes</taxon>
        <taxon>Agaricomycetidae</taxon>
        <taxon>Agaricales</taxon>
        <taxon>Marasmiineae</taxon>
        <taxon>Omphalotaceae</taxon>
        <taxon>Collybiopsis</taxon>
        <taxon>Collybiopsis luxurians</taxon>
    </lineage>
</organism>
<keyword evidence="3" id="KW-1185">Reference proteome</keyword>